<feature type="compositionally biased region" description="Basic residues" evidence="1">
    <location>
        <begin position="464"/>
        <end position="474"/>
    </location>
</feature>
<reference evidence="2 3" key="1">
    <citation type="submission" date="2015-10" db="EMBL/GenBank/DDBJ databases">
        <title>Full genome of DAOMC 229536 Phialocephala scopiformis, a fungal endophyte of spruce producing the potent anti-insectan compound rugulosin.</title>
        <authorList>
            <consortium name="DOE Joint Genome Institute"/>
            <person name="Walker A.K."/>
            <person name="Frasz S.L."/>
            <person name="Seifert K.A."/>
            <person name="Miller J.D."/>
            <person name="Mondo S.J."/>
            <person name="Labutti K."/>
            <person name="Lipzen A."/>
            <person name="Dockter R."/>
            <person name="Kennedy M."/>
            <person name="Grigoriev I.V."/>
            <person name="Spatafora J.W."/>
        </authorList>
    </citation>
    <scope>NUCLEOTIDE SEQUENCE [LARGE SCALE GENOMIC DNA]</scope>
    <source>
        <strain evidence="2 3">CBS 120377</strain>
    </source>
</reference>
<dbReference type="GO" id="GO:0005739">
    <property type="term" value="C:mitochondrion"/>
    <property type="evidence" value="ECO:0007669"/>
    <property type="project" value="TreeGrafter"/>
</dbReference>
<dbReference type="RefSeq" id="XP_018074226.1">
    <property type="nucleotide sequence ID" value="XM_018207703.1"/>
</dbReference>
<dbReference type="InParanoid" id="A0A194XIB2"/>
<dbReference type="GO" id="GO:0019171">
    <property type="term" value="F:(3R)-hydroxyacyl-[acyl-carrier-protein] dehydratase activity"/>
    <property type="evidence" value="ECO:0007669"/>
    <property type="project" value="TreeGrafter"/>
</dbReference>
<keyword evidence="3" id="KW-1185">Reference proteome</keyword>
<dbReference type="InterPro" id="IPR029069">
    <property type="entry name" value="HotDog_dom_sf"/>
</dbReference>
<proteinExistence type="predicted"/>
<dbReference type="Gene3D" id="3.10.129.10">
    <property type="entry name" value="Hotdog Thioesterase"/>
    <property type="match status" value="1"/>
</dbReference>
<gene>
    <name evidence="2" type="ORF">LY89DRAFT_464132</name>
</gene>
<dbReference type="SUPFAM" id="SSF54637">
    <property type="entry name" value="Thioesterase/thiol ester dehydrase-isomerase"/>
    <property type="match status" value="1"/>
</dbReference>
<dbReference type="PANTHER" id="PTHR28152:SF1">
    <property type="entry name" value="HYDROXYACYL-THIOESTER DEHYDRATASE TYPE 2, MITOCHONDRIAL"/>
    <property type="match status" value="1"/>
</dbReference>
<organism evidence="2 3">
    <name type="scientific">Mollisia scopiformis</name>
    <name type="common">Conifer needle endophyte fungus</name>
    <name type="synonym">Phialocephala scopiformis</name>
    <dbReference type="NCBI Taxonomy" id="149040"/>
    <lineage>
        <taxon>Eukaryota</taxon>
        <taxon>Fungi</taxon>
        <taxon>Dikarya</taxon>
        <taxon>Ascomycota</taxon>
        <taxon>Pezizomycotina</taxon>
        <taxon>Leotiomycetes</taxon>
        <taxon>Helotiales</taxon>
        <taxon>Mollisiaceae</taxon>
        <taxon>Mollisia</taxon>
    </lineage>
</organism>
<dbReference type="AlphaFoldDB" id="A0A194XIB2"/>
<dbReference type="EMBL" id="KQ947410">
    <property type="protein sequence ID" value="KUJ19871.1"/>
    <property type="molecule type" value="Genomic_DNA"/>
</dbReference>
<dbReference type="Proteomes" id="UP000070700">
    <property type="component" value="Unassembled WGS sequence"/>
</dbReference>
<dbReference type="OrthoDB" id="3257538at2759"/>
<name>A0A194XIB2_MOLSC</name>
<dbReference type="KEGG" id="psco:LY89DRAFT_464132"/>
<accession>A0A194XIB2</accession>
<protein>
    <submittedName>
        <fullName evidence="2">Uncharacterized protein</fullName>
    </submittedName>
</protein>
<evidence type="ECO:0000256" key="1">
    <source>
        <dbReference type="SAM" id="MobiDB-lite"/>
    </source>
</evidence>
<evidence type="ECO:0000313" key="2">
    <source>
        <dbReference type="EMBL" id="KUJ19871.1"/>
    </source>
</evidence>
<dbReference type="STRING" id="149040.A0A194XIB2"/>
<sequence length="495" mass="57057">MNSSAIIPVCRNVFRPNFPKPSRYLNHRHQSSLSQLEETIYKELVECQRKNQRWDQLHAKHTSDLTQALVHVLPVRCRPPKPPIKFRERNPGALIPQGYHQVYFNSLSSPARLLPDGTDDQHCPGHGFVQRLWAGGSLTWNPVRKWMLESENYSVLQEDVESVQVKGKEGEEKVFVTISRKAALHGAFGDRRNYAPDSPINLKTFQEGVRFDGGALGRLALEEKKILVFMRLKTKDQIKQSLETPARVIKPIHKPDYSLDVNLSAHLLFQFSAMTFNAHRIHLDRQYCREKEGHRNLLVHGPLTQILMLSVLRSQLDQEKKEMVLRFDYKNLAPLYADELMRICTRRHPDNPQKFDVWIEGKEGGYAVKATAEIGPELDHDPDPLLVAPKVLSRATRWKTILKRESGAPMVLSRSTRWKPILNRDSEPEKAPKFKDGKEHFSELLKVFQGKKSEETNVEPVPHSRPRRVRARRAVARERKNSRIAALFKDDDTTK</sequence>
<evidence type="ECO:0000313" key="3">
    <source>
        <dbReference type="Proteomes" id="UP000070700"/>
    </source>
</evidence>
<dbReference type="InterPro" id="IPR052741">
    <property type="entry name" value="Mitochondrial_HTD2"/>
</dbReference>
<feature type="region of interest" description="Disordered" evidence="1">
    <location>
        <begin position="452"/>
        <end position="476"/>
    </location>
</feature>
<dbReference type="GeneID" id="28817429"/>
<dbReference type="PANTHER" id="PTHR28152">
    <property type="entry name" value="HYDROXYACYL-THIOESTER DEHYDRATASE TYPE 2, MITOCHONDRIAL"/>
    <property type="match status" value="1"/>
</dbReference>
<dbReference type="FunCoup" id="A0A194XIB2">
    <property type="interactions" value="51"/>
</dbReference>